<reference evidence="2" key="1">
    <citation type="journal article" date="2017" name="Nat. Ecol. Evol.">
        <title>Genome expansion and lineage-specific genetic innovations in the forest pathogenic fungi Armillaria.</title>
        <authorList>
            <person name="Sipos G."/>
            <person name="Prasanna A.N."/>
            <person name="Walter M.C."/>
            <person name="O'Connor E."/>
            <person name="Balint B."/>
            <person name="Krizsan K."/>
            <person name="Kiss B."/>
            <person name="Hess J."/>
            <person name="Varga T."/>
            <person name="Slot J."/>
            <person name="Riley R."/>
            <person name="Boka B."/>
            <person name="Rigling D."/>
            <person name="Barry K."/>
            <person name="Lee J."/>
            <person name="Mihaltcheva S."/>
            <person name="LaButti K."/>
            <person name="Lipzen A."/>
            <person name="Waldron R."/>
            <person name="Moloney N.M."/>
            <person name="Sperisen C."/>
            <person name="Kredics L."/>
            <person name="Vagvoelgyi C."/>
            <person name="Patrignani A."/>
            <person name="Fitzpatrick D."/>
            <person name="Nagy I."/>
            <person name="Doyle S."/>
            <person name="Anderson J.B."/>
            <person name="Grigoriev I.V."/>
            <person name="Gueldener U."/>
            <person name="Muensterkoetter M."/>
            <person name="Nagy L.G."/>
        </authorList>
    </citation>
    <scope>NUCLEOTIDE SEQUENCE [LARGE SCALE GENOMIC DNA]</scope>
    <source>
        <strain evidence="2">C18/9</strain>
    </source>
</reference>
<protein>
    <recommendedName>
        <fullName evidence="3">Fucose-specific lectin</fullName>
    </recommendedName>
</protein>
<gene>
    <name evidence="1" type="ORF">ARMOST_11030</name>
</gene>
<proteinExistence type="predicted"/>
<dbReference type="EMBL" id="FUEG01000008">
    <property type="protein sequence ID" value="SJL07680.1"/>
    <property type="molecule type" value="Genomic_DNA"/>
</dbReference>
<dbReference type="Gene3D" id="2.120.10.70">
    <property type="entry name" value="Fucose-specific lectin"/>
    <property type="match status" value="1"/>
</dbReference>
<dbReference type="AlphaFoldDB" id="A0A284RG03"/>
<dbReference type="OMA" id="TSAQPIM"/>
<keyword evidence="2" id="KW-1185">Reference proteome</keyword>
<dbReference type="OrthoDB" id="2843802at2759"/>
<accession>A0A284RG03</accession>
<evidence type="ECO:0008006" key="3">
    <source>
        <dbReference type="Google" id="ProtNLM"/>
    </source>
</evidence>
<dbReference type="Proteomes" id="UP000219338">
    <property type="component" value="Unassembled WGS sequence"/>
</dbReference>
<organism evidence="1 2">
    <name type="scientific">Armillaria ostoyae</name>
    <name type="common">Armillaria root rot fungus</name>
    <dbReference type="NCBI Taxonomy" id="47428"/>
    <lineage>
        <taxon>Eukaryota</taxon>
        <taxon>Fungi</taxon>
        <taxon>Dikarya</taxon>
        <taxon>Basidiomycota</taxon>
        <taxon>Agaricomycotina</taxon>
        <taxon>Agaricomycetes</taxon>
        <taxon>Agaricomycetidae</taxon>
        <taxon>Agaricales</taxon>
        <taxon>Marasmiineae</taxon>
        <taxon>Physalacriaceae</taxon>
        <taxon>Armillaria</taxon>
    </lineage>
</organism>
<evidence type="ECO:0000313" key="1">
    <source>
        <dbReference type="EMBL" id="SJL07680.1"/>
    </source>
</evidence>
<evidence type="ECO:0000313" key="2">
    <source>
        <dbReference type="Proteomes" id="UP000219338"/>
    </source>
</evidence>
<dbReference type="SUPFAM" id="SSF89372">
    <property type="entry name" value="Fucose-specific lectin"/>
    <property type="match status" value="1"/>
</dbReference>
<name>A0A284RG03_ARMOS</name>
<sequence length="365" mass="40428">MSFQSNTSAQPIMPAPIVGNFFAAVYGAPSFDYVYCLIAQPAEATPSIVTLRRTDSSDTTSQISSFSSGYGHRDSKIAANRRDFSETSQQSSIFYQGYNGNPFEWRIDKNGGRAHIGVNTVPETTSNSAIAPVMGSSLASVTTGQDYQTAFLFYQAPDNRIYYVYQKAFGQWSIPSLVTYDPAMARTTLSAFSWTETDPYTGTDTVDCVCIMYNQAPGRYVVHMRRELRNGLNVLIPKFEPVSGFNGPVMRGPFATVHMGAQNSADNQYRLFSQPQEDPSRLFQGQVSQGDNFLDMSLVPNTTGVRTPARGTSIAIVYDPSNSDNTKRSIRVFYSTPEGRLLYSTMYDDSDIYNSLQHGELQRSS</sequence>